<dbReference type="OMA" id="RSACYAK"/>
<name>L2GKF0_VITCO</name>
<dbReference type="PROSITE" id="PS50005">
    <property type="entry name" value="TPR"/>
    <property type="match status" value="1"/>
</dbReference>
<accession>L2GKF0</accession>
<dbReference type="Pfam" id="PF13414">
    <property type="entry name" value="TPR_11"/>
    <property type="match status" value="1"/>
</dbReference>
<dbReference type="GO" id="GO:0072380">
    <property type="term" value="C:TRC complex"/>
    <property type="evidence" value="ECO:0007669"/>
    <property type="project" value="TreeGrafter"/>
</dbReference>
<dbReference type="GO" id="GO:0006620">
    <property type="term" value="P:post-translational protein targeting to endoplasmic reticulum membrane"/>
    <property type="evidence" value="ECO:0007669"/>
    <property type="project" value="TreeGrafter"/>
</dbReference>
<dbReference type="SMART" id="SM00028">
    <property type="entry name" value="TPR"/>
    <property type="match status" value="3"/>
</dbReference>
<dbReference type="OrthoDB" id="2187829at2759"/>
<gene>
    <name evidence="4" type="ORF">VICG_01877</name>
</gene>
<dbReference type="AlphaFoldDB" id="L2GKF0"/>
<sequence>MADTVIDKLKNVKQFFEENKEAISKEDMQTVSFILKKLELKSRIAAPEEKAQSEEMKNRGNDLFREGRLDESLEMYNKALEHDITNYLVYSNRALVFMKLDQIDRAIEDCLLGIEIEPKFVKFYIRLAIIYTETDRAKASGYIEKGLAFEPENSALLEMKSNLVKNSPLGSFDTSTMDSLLKNKSLQDMVQNFVKDKSADELNSMMSSVLGKLGKK</sequence>
<dbReference type="HOGENOM" id="CLU_000134_46_3_1"/>
<dbReference type="InterPro" id="IPR011990">
    <property type="entry name" value="TPR-like_helical_dom_sf"/>
</dbReference>
<evidence type="ECO:0000256" key="2">
    <source>
        <dbReference type="ARBA" id="ARBA00022803"/>
    </source>
</evidence>
<dbReference type="GO" id="GO:0060090">
    <property type="term" value="F:molecular adaptor activity"/>
    <property type="evidence" value="ECO:0007669"/>
    <property type="project" value="TreeGrafter"/>
</dbReference>
<protein>
    <submittedName>
        <fullName evidence="4">Uncharacterized protein</fullName>
    </submittedName>
</protein>
<dbReference type="Gene3D" id="1.25.40.10">
    <property type="entry name" value="Tetratricopeptide repeat domain"/>
    <property type="match status" value="1"/>
</dbReference>
<dbReference type="FunCoup" id="L2GKF0">
    <property type="interactions" value="29"/>
</dbReference>
<dbReference type="SUPFAM" id="SSF48452">
    <property type="entry name" value="TPR-like"/>
    <property type="match status" value="1"/>
</dbReference>
<keyword evidence="2 3" id="KW-0802">TPR repeat</keyword>
<dbReference type="PANTHER" id="PTHR45831">
    <property type="entry name" value="LD24721P"/>
    <property type="match status" value="1"/>
</dbReference>
<evidence type="ECO:0000256" key="3">
    <source>
        <dbReference type="PROSITE-ProRule" id="PRU00339"/>
    </source>
</evidence>
<dbReference type="GeneID" id="19882587"/>
<dbReference type="EMBL" id="JH370150">
    <property type="protein sequence ID" value="ELA41084.1"/>
    <property type="molecule type" value="Genomic_DNA"/>
</dbReference>
<reference evidence="5" key="1">
    <citation type="submission" date="2011-05" db="EMBL/GenBank/DDBJ databases">
        <title>The genome sequence of Vittaforma corneae strain ATCC 50505.</title>
        <authorList>
            <consortium name="The Broad Institute Genome Sequencing Platform"/>
            <person name="Cuomo C."/>
            <person name="Didier E."/>
            <person name="Bowers L."/>
            <person name="Young S.K."/>
            <person name="Zeng Q."/>
            <person name="Gargeya S."/>
            <person name="Fitzgerald M."/>
            <person name="Haas B."/>
            <person name="Abouelleil A."/>
            <person name="Alvarado L."/>
            <person name="Arachchi H.M."/>
            <person name="Berlin A."/>
            <person name="Chapman S.B."/>
            <person name="Gearin G."/>
            <person name="Goldberg J."/>
            <person name="Griggs A."/>
            <person name="Gujja S."/>
            <person name="Hansen M."/>
            <person name="Heiman D."/>
            <person name="Howarth C."/>
            <person name="Larimer J."/>
            <person name="Lui A."/>
            <person name="MacDonald P.J.P."/>
            <person name="McCowen C."/>
            <person name="Montmayeur A."/>
            <person name="Murphy C."/>
            <person name="Neiman D."/>
            <person name="Pearson M."/>
            <person name="Priest M."/>
            <person name="Roberts A."/>
            <person name="Saif S."/>
            <person name="Shea T."/>
            <person name="Sisk P."/>
            <person name="Stolte C."/>
            <person name="Sykes S."/>
            <person name="Wortman J."/>
            <person name="Nusbaum C."/>
            <person name="Birren B."/>
        </authorList>
    </citation>
    <scope>NUCLEOTIDE SEQUENCE [LARGE SCALE GENOMIC DNA]</scope>
    <source>
        <strain evidence="5">ATCC 50505</strain>
    </source>
</reference>
<dbReference type="Proteomes" id="UP000011082">
    <property type="component" value="Unassembled WGS sequence"/>
</dbReference>
<dbReference type="GO" id="GO:0016020">
    <property type="term" value="C:membrane"/>
    <property type="evidence" value="ECO:0007669"/>
    <property type="project" value="TreeGrafter"/>
</dbReference>
<keyword evidence="1" id="KW-0677">Repeat</keyword>
<feature type="repeat" description="TPR" evidence="3">
    <location>
        <begin position="53"/>
        <end position="86"/>
    </location>
</feature>
<proteinExistence type="predicted"/>
<evidence type="ECO:0000313" key="5">
    <source>
        <dbReference type="Proteomes" id="UP000011082"/>
    </source>
</evidence>
<dbReference type="InParanoid" id="L2GKF0"/>
<dbReference type="InterPro" id="IPR019734">
    <property type="entry name" value="TPR_rpt"/>
</dbReference>
<keyword evidence="5" id="KW-1185">Reference proteome</keyword>
<dbReference type="VEuPathDB" id="MicrosporidiaDB:VICG_01877"/>
<dbReference type="STRING" id="993615.L2GKF0"/>
<dbReference type="InterPro" id="IPR047150">
    <property type="entry name" value="SGT"/>
</dbReference>
<organism evidence="4 5">
    <name type="scientific">Vittaforma corneae (strain ATCC 50505)</name>
    <name type="common">Microsporidian parasite</name>
    <name type="synonym">Nosema corneum</name>
    <dbReference type="NCBI Taxonomy" id="993615"/>
    <lineage>
        <taxon>Eukaryota</taxon>
        <taxon>Fungi</taxon>
        <taxon>Fungi incertae sedis</taxon>
        <taxon>Microsporidia</taxon>
        <taxon>Nosematidae</taxon>
        <taxon>Vittaforma</taxon>
    </lineage>
</organism>
<dbReference type="PANTHER" id="PTHR45831:SF5">
    <property type="entry name" value="STI1 DOMAIN-CONTAINING PROTEIN"/>
    <property type="match status" value="1"/>
</dbReference>
<evidence type="ECO:0000256" key="1">
    <source>
        <dbReference type="ARBA" id="ARBA00022737"/>
    </source>
</evidence>
<dbReference type="RefSeq" id="XP_007605322.1">
    <property type="nucleotide sequence ID" value="XM_007605260.1"/>
</dbReference>
<evidence type="ECO:0000313" key="4">
    <source>
        <dbReference type="EMBL" id="ELA41084.1"/>
    </source>
</evidence>